<evidence type="ECO:0000313" key="4">
    <source>
        <dbReference type="Proteomes" id="UP000030764"/>
    </source>
</evidence>
<evidence type="ECO:0000313" key="3">
    <source>
        <dbReference type="EMBL" id="KFD62601.1"/>
    </source>
</evidence>
<feature type="compositionally biased region" description="Basic and acidic residues" evidence="1">
    <location>
        <begin position="1"/>
        <end position="12"/>
    </location>
</feature>
<evidence type="ECO:0000313" key="2">
    <source>
        <dbReference type="EMBL" id="KFD57885.1"/>
    </source>
</evidence>
<feature type="compositionally biased region" description="Polar residues" evidence="1">
    <location>
        <begin position="13"/>
        <end position="26"/>
    </location>
</feature>
<dbReference type="EMBL" id="KL363186">
    <property type="protein sequence ID" value="KFD57885.1"/>
    <property type="molecule type" value="Genomic_DNA"/>
</dbReference>
<name>A0A085MZF5_9BILA</name>
<reference evidence="3 4" key="1">
    <citation type="journal article" date="2014" name="Nat. Genet.">
        <title>Genome and transcriptome of the porcine whipworm Trichuris suis.</title>
        <authorList>
            <person name="Jex A.R."/>
            <person name="Nejsum P."/>
            <person name="Schwarz E.M."/>
            <person name="Hu L."/>
            <person name="Young N.D."/>
            <person name="Hall R.S."/>
            <person name="Korhonen P.K."/>
            <person name="Liao S."/>
            <person name="Thamsborg S."/>
            <person name="Xia J."/>
            <person name="Xu P."/>
            <person name="Wang S."/>
            <person name="Scheerlinck J.P."/>
            <person name="Hofmann A."/>
            <person name="Sternberg P.W."/>
            <person name="Wang J."/>
            <person name="Gasser R.B."/>
        </authorList>
    </citation>
    <scope>NUCLEOTIDE SEQUENCE [LARGE SCALE GENOMIC DNA]</scope>
    <source>
        <strain evidence="3">DCEP-RM93F</strain>
        <strain evidence="2">DCEP-RM93M</strain>
    </source>
</reference>
<dbReference type="Proteomes" id="UP000030764">
    <property type="component" value="Unassembled WGS sequence"/>
</dbReference>
<feature type="region of interest" description="Disordered" evidence="1">
    <location>
        <begin position="1"/>
        <end position="43"/>
    </location>
</feature>
<protein>
    <submittedName>
        <fullName evidence="3">Uncharacterized protein</fullName>
    </submittedName>
</protein>
<dbReference type="Proteomes" id="UP000030758">
    <property type="component" value="Unassembled WGS sequence"/>
</dbReference>
<keyword evidence="4" id="KW-1185">Reference proteome</keyword>
<dbReference type="EMBL" id="KL367592">
    <property type="protein sequence ID" value="KFD62601.1"/>
    <property type="molecule type" value="Genomic_DNA"/>
</dbReference>
<organism evidence="3">
    <name type="scientific">Trichuris suis</name>
    <name type="common">pig whipworm</name>
    <dbReference type="NCBI Taxonomy" id="68888"/>
    <lineage>
        <taxon>Eukaryota</taxon>
        <taxon>Metazoa</taxon>
        <taxon>Ecdysozoa</taxon>
        <taxon>Nematoda</taxon>
        <taxon>Enoplea</taxon>
        <taxon>Dorylaimia</taxon>
        <taxon>Trichinellida</taxon>
        <taxon>Trichuridae</taxon>
        <taxon>Trichuris</taxon>
    </lineage>
</organism>
<gene>
    <name evidence="2" type="ORF">M513_01118</name>
    <name evidence="3" type="ORF">M514_01118</name>
</gene>
<feature type="compositionally biased region" description="Polar residues" evidence="1">
    <location>
        <begin position="34"/>
        <end position="43"/>
    </location>
</feature>
<proteinExistence type="predicted"/>
<evidence type="ECO:0000256" key="1">
    <source>
        <dbReference type="SAM" id="MobiDB-lite"/>
    </source>
</evidence>
<accession>A0A085MZF5</accession>
<sequence length="105" mass="11779">MSMPKGAHESWQKELNNTSDAYGTSSSRKKTANKNKTGLSNQATRRIEAFDHCPHANFGGMDAHSFLRNLKLNFTCRNMRPSKCLIAGAQLKRISTPSCPRRGRR</sequence>
<dbReference type="AlphaFoldDB" id="A0A085MZF5"/>